<comment type="subcellular location">
    <subcellularLocation>
        <location evidence="2">Chromosome</location>
    </subcellularLocation>
    <subcellularLocation>
        <location evidence="1">Nucleus</location>
    </subcellularLocation>
</comment>
<accession>A0A976QQ91</accession>
<dbReference type="GO" id="GO:0035861">
    <property type="term" value="C:site of double-strand break"/>
    <property type="evidence" value="ECO:0007669"/>
    <property type="project" value="TreeGrafter"/>
</dbReference>
<dbReference type="EMBL" id="CP056065">
    <property type="protein sequence ID" value="UKJ87675.2"/>
    <property type="molecule type" value="Genomic_DNA"/>
</dbReference>
<evidence type="ECO:0000256" key="10">
    <source>
        <dbReference type="ARBA" id="ARBA00023204"/>
    </source>
</evidence>
<dbReference type="OrthoDB" id="10072614at2759"/>
<name>A0A976QQ91_THEOR</name>
<dbReference type="GO" id="GO:0003697">
    <property type="term" value="F:single-stranded DNA binding"/>
    <property type="evidence" value="ECO:0007669"/>
    <property type="project" value="TreeGrafter"/>
</dbReference>
<dbReference type="GO" id="GO:0030915">
    <property type="term" value="C:Smc5-Smc6 complex"/>
    <property type="evidence" value="ECO:0007669"/>
    <property type="project" value="TreeGrafter"/>
</dbReference>
<gene>
    <name evidence="15" type="ORF">MACJ_000113</name>
</gene>
<dbReference type="Gene3D" id="1.10.287.1490">
    <property type="match status" value="1"/>
</dbReference>
<dbReference type="GO" id="GO:0000724">
    <property type="term" value="P:double-strand break repair via homologous recombination"/>
    <property type="evidence" value="ECO:0007669"/>
    <property type="project" value="TreeGrafter"/>
</dbReference>
<evidence type="ECO:0000256" key="13">
    <source>
        <dbReference type="SAM" id="MobiDB-lite"/>
    </source>
</evidence>
<evidence type="ECO:0000259" key="14">
    <source>
        <dbReference type="Pfam" id="PF13476"/>
    </source>
</evidence>
<dbReference type="SUPFAM" id="SSF52540">
    <property type="entry name" value="P-loop containing nucleoside triphosphate hydrolases"/>
    <property type="match status" value="1"/>
</dbReference>
<dbReference type="PANTHER" id="PTHR19306:SF6">
    <property type="entry name" value="STRUCTURAL MAINTENANCE OF CHROMOSOMES PROTEIN 6"/>
    <property type="match status" value="1"/>
</dbReference>
<evidence type="ECO:0000256" key="1">
    <source>
        <dbReference type="ARBA" id="ARBA00004123"/>
    </source>
</evidence>
<keyword evidence="10" id="KW-0234">DNA repair</keyword>
<dbReference type="Proteomes" id="UP000244803">
    <property type="component" value="Chromosome 1"/>
</dbReference>
<keyword evidence="4" id="KW-0158">Chromosome</keyword>
<evidence type="ECO:0000256" key="9">
    <source>
        <dbReference type="ARBA" id="ARBA00023172"/>
    </source>
</evidence>
<keyword evidence="6" id="KW-0227">DNA damage</keyword>
<dbReference type="GO" id="GO:0005634">
    <property type="term" value="C:nucleus"/>
    <property type="evidence" value="ECO:0007669"/>
    <property type="project" value="UniProtKB-SubCell"/>
</dbReference>
<reference evidence="15" key="1">
    <citation type="submission" date="2022-07" db="EMBL/GenBank/DDBJ databases">
        <title>Evaluation of T. orientalis genome assembly methods using nanopore sequencing and analysis of variation between genomes.</title>
        <authorList>
            <person name="Yam J."/>
            <person name="Micallef M.L."/>
            <person name="Liu M."/>
            <person name="Djordjevic S.P."/>
            <person name="Bogema D.R."/>
            <person name="Jenkins C."/>
        </authorList>
    </citation>
    <scope>NUCLEOTIDE SEQUENCE</scope>
    <source>
        <strain evidence="15">Fish Creek</strain>
    </source>
</reference>
<evidence type="ECO:0000256" key="4">
    <source>
        <dbReference type="ARBA" id="ARBA00022454"/>
    </source>
</evidence>
<evidence type="ECO:0000256" key="7">
    <source>
        <dbReference type="ARBA" id="ARBA00022840"/>
    </source>
</evidence>
<sequence length="1102" mass="127033">MDSPQSFKRRRKNPVDSGIGGVSSIPPEFENTSGKIIKVTLLNFLNHAHLTFNCSPYLNLIFGRNGQGKSAIVQGIALCFGATGHSVGRDASLNHYIKDYHLKNGPSCAKIELHLSNHGANAYNNVFYGDVIIVSRTIYKNGSTYYLGGLNIRKSPVDRKTLNQYLRHIKMNINNPTTYMDQEMCKSFFFQSSAQSFYKYYSSCAGLDKMEEKINSEKKNLEDCKEELKIRKRVLEPDQKKLESLSNQIESFEGKLNEWKSAKESYKLALYKESKEHYETCKNKCEKFKENNPTEKVKRLEETVFSLEEELGKLKKEIDVLLSNSLEQKDKIRNTSDTISTCEDSIKELKSSMVSVESNISQVESDLKRLGTEKTSEVDHHKESEELKKKLEIINGDYERLQDNYQSLMSELTSYEDDNNEIEIQMKQVKIDMDELKRDMDTLKSTAKNNTVQASRRFLYKYDPNSVREAIRKMKSKNLFIHEPIGPVGEYLKVVPNVSSWKVLPIIERHLKKFLLTWLVSTEQDRIALQNILMEHGCDMNNIKITKTNLFTCKTDIVRRTQMELSGSPFDSIMFNFLSVKDIPAVLMSILIDSFNISKTGICKDEKEMVRVLNDEKLRVTAAYTLNNLDFGKRLNGSLFMTPSYDKNPYNYKFVRYSNQEQLDLISESKQRLSECRAREEKLRKYSSDLNSKLSSNRKRITATRSKLNSLRSKKTDLITIRTRIESDLNNQVEIEKMLQDADSYNELLKYKQNYTEQLESLKQQMKDYEDKLDSVLKEKTAHEATLREQNVVLDTILSEISQKKMSSNKLLSSINSNKNEIKAMLRDSITYKSTLADYVKDAEDALKEVNKQEKDLQDSGIDFSGPLPPKKSQEYLKIVNSSREVLSSIVDSSRNVETHLENLKLKYREAHESFRDKQAKLAETQSNYSRQKANYTSRIRLFDEYRLRMEKLAKLVFKQTLDAVCGYDGSLIFNDVKRTLDIHILNKQQSYDRAHTLSGGEQSSIQLSMIHSLASLSFSPIHMFDEIDVYMDESTRIRNVNAIVQFASNNRDRQFFLLTPHMEFAKHVSGLPNMLILLQSSESHPDIAKLFNVAKSPNQPS</sequence>
<feature type="domain" description="Rad50/SbcC-type AAA" evidence="14">
    <location>
        <begin position="38"/>
        <end position="256"/>
    </location>
</feature>
<feature type="coiled-coil region" evidence="12">
    <location>
        <begin position="207"/>
        <end position="453"/>
    </location>
</feature>
<dbReference type="AlphaFoldDB" id="A0A976QQ91"/>
<feature type="region of interest" description="Disordered" evidence="13">
    <location>
        <begin position="1"/>
        <end position="21"/>
    </location>
</feature>
<evidence type="ECO:0000256" key="12">
    <source>
        <dbReference type="SAM" id="Coils"/>
    </source>
</evidence>
<keyword evidence="11" id="KW-0539">Nucleus</keyword>
<proteinExistence type="inferred from homology"/>
<evidence type="ECO:0000256" key="6">
    <source>
        <dbReference type="ARBA" id="ARBA00022763"/>
    </source>
</evidence>
<protein>
    <recommendedName>
        <fullName evidence="14">Rad50/SbcC-type AAA domain-containing protein</fullName>
    </recommendedName>
</protein>
<comment type="similarity">
    <text evidence="3">Belongs to the SMC family. SMC6 subfamily.</text>
</comment>
<keyword evidence="7" id="KW-0067">ATP-binding</keyword>
<evidence type="ECO:0000256" key="11">
    <source>
        <dbReference type="ARBA" id="ARBA00023242"/>
    </source>
</evidence>
<organism evidence="15 16">
    <name type="scientific">Theileria orientalis</name>
    <dbReference type="NCBI Taxonomy" id="68886"/>
    <lineage>
        <taxon>Eukaryota</taxon>
        <taxon>Sar</taxon>
        <taxon>Alveolata</taxon>
        <taxon>Apicomplexa</taxon>
        <taxon>Aconoidasida</taxon>
        <taxon>Piroplasmida</taxon>
        <taxon>Theileriidae</taxon>
        <taxon>Theileria</taxon>
    </lineage>
</organism>
<feature type="coiled-coil region" evidence="12">
    <location>
        <begin position="745"/>
        <end position="786"/>
    </location>
</feature>
<keyword evidence="5" id="KW-0547">Nucleotide-binding</keyword>
<evidence type="ECO:0000256" key="8">
    <source>
        <dbReference type="ARBA" id="ARBA00023054"/>
    </source>
</evidence>
<evidence type="ECO:0000313" key="15">
    <source>
        <dbReference type="EMBL" id="UKJ87675.2"/>
    </source>
</evidence>
<dbReference type="InterPro" id="IPR038729">
    <property type="entry name" value="Rad50/SbcC_AAA"/>
</dbReference>
<evidence type="ECO:0000256" key="2">
    <source>
        <dbReference type="ARBA" id="ARBA00004286"/>
    </source>
</evidence>
<dbReference type="Pfam" id="PF13476">
    <property type="entry name" value="AAA_23"/>
    <property type="match status" value="1"/>
</dbReference>
<keyword evidence="9" id="KW-0233">DNA recombination</keyword>
<evidence type="ECO:0000313" key="16">
    <source>
        <dbReference type="Proteomes" id="UP000244803"/>
    </source>
</evidence>
<dbReference type="InterPro" id="IPR027417">
    <property type="entry name" value="P-loop_NTPase"/>
</dbReference>
<evidence type="ECO:0000256" key="5">
    <source>
        <dbReference type="ARBA" id="ARBA00022741"/>
    </source>
</evidence>
<dbReference type="PANTHER" id="PTHR19306">
    <property type="entry name" value="STRUCTURAL MAINTENANCE OF CHROMOSOMES 5,6 SMC5, SMC6"/>
    <property type="match status" value="1"/>
</dbReference>
<evidence type="ECO:0000256" key="3">
    <source>
        <dbReference type="ARBA" id="ARBA00006793"/>
    </source>
</evidence>
<dbReference type="GO" id="GO:0003684">
    <property type="term" value="F:damaged DNA binding"/>
    <property type="evidence" value="ECO:0007669"/>
    <property type="project" value="TreeGrafter"/>
</dbReference>
<dbReference type="Gene3D" id="3.40.50.300">
    <property type="entry name" value="P-loop containing nucleotide triphosphate hydrolases"/>
    <property type="match status" value="2"/>
</dbReference>
<dbReference type="GO" id="GO:0005524">
    <property type="term" value="F:ATP binding"/>
    <property type="evidence" value="ECO:0007669"/>
    <property type="project" value="UniProtKB-KW"/>
</dbReference>
<keyword evidence="8 12" id="KW-0175">Coiled coil</keyword>